<sequence>MPHYGCVVLTRGQRPHELRLALESLMGQRGVEVDVVVVGNGWAPAGLPEGVRGLALPENVGATAGRNAGAAHVGGEIVLFLDDDARLADDDALERIARAFAAHPRLGVLQPRVEDPSGAPPPRHWVARLRVGDRRRSGPVTAVWEGAVAVRRRVLEQVGGWPHEFFYLHEGIDLAWRALDAGWTVWYAGDVLAHHPADRATRHGGLFPYVSARNRVWLARRHLPFSLGAVYVAAWFLHTAVRLRSRRDARLVLRGYADGLTRPCGTRRRLRWRTVARMTRAGRPPVI</sequence>
<dbReference type="InterPro" id="IPR001173">
    <property type="entry name" value="Glyco_trans_2-like"/>
</dbReference>
<dbReference type="EMBL" id="CADCVU010000157">
    <property type="protein sequence ID" value="CAA9510221.1"/>
    <property type="molecule type" value="Genomic_DNA"/>
</dbReference>
<dbReference type="PANTHER" id="PTHR43179:SF12">
    <property type="entry name" value="GALACTOFURANOSYLTRANSFERASE GLFT2"/>
    <property type="match status" value="1"/>
</dbReference>
<keyword evidence="3" id="KW-0328">Glycosyltransferase</keyword>
<dbReference type="AlphaFoldDB" id="A0A6J4T007"/>
<protein>
    <submittedName>
        <fullName evidence="6">Glycosyltransferase</fullName>
    </submittedName>
</protein>
<dbReference type="PANTHER" id="PTHR43179">
    <property type="entry name" value="RHAMNOSYLTRANSFERASE WBBL"/>
    <property type="match status" value="1"/>
</dbReference>
<accession>A0A6J4T007</accession>
<evidence type="ECO:0000259" key="5">
    <source>
        <dbReference type="Pfam" id="PF00535"/>
    </source>
</evidence>
<dbReference type="GO" id="GO:0016757">
    <property type="term" value="F:glycosyltransferase activity"/>
    <property type="evidence" value="ECO:0007669"/>
    <property type="project" value="UniProtKB-KW"/>
</dbReference>
<keyword evidence="4 6" id="KW-0808">Transferase</keyword>
<proteinExistence type="inferred from homology"/>
<evidence type="ECO:0000256" key="2">
    <source>
        <dbReference type="ARBA" id="ARBA00006739"/>
    </source>
</evidence>
<evidence type="ECO:0000256" key="3">
    <source>
        <dbReference type="ARBA" id="ARBA00022676"/>
    </source>
</evidence>
<dbReference type="SUPFAM" id="SSF53448">
    <property type="entry name" value="Nucleotide-diphospho-sugar transferases"/>
    <property type="match status" value="1"/>
</dbReference>
<evidence type="ECO:0000256" key="4">
    <source>
        <dbReference type="ARBA" id="ARBA00022679"/>
    </source>
</evidence>
<dbReference type="Gene3D" id="3.90.550.10">
    <property type="entry name" value="Spore Coat Polysaccharide Biosynthesis Protein SpsA, Chain A"/>
    <property type="match status" value="1"/>
</dbReference>
<comment type="similarity">
    <text evidence="2">Belongs to the glycosyltransferase 2 family.</text>
</comment>
<comment type="pathway">
    <text evidence="1">Cell wall biogenesis; cell wall polysaccharide biosynthesis.</text>
</comment>
<evidence type="ECO:0000313" key="6">
    <source>
        <dbReference type="EMBL" id="CAA9510221.1"/>
    </source>
</evidence>
<name>A0A6J4T007_9ACTN</name>
<dbReference type="InterPro" id="IPR029044">
    <property type="entry name" value="Nucleotide-diphossugar_trans"/>
</dbReference>
<dbReference type="Pfam" id="PF00535">
    <property type="entry name" value="Glycos_transf_2"/>
    <property type="match status" value="1"/>
</dbReference>
<gene>
    <name evidence="6" type="ORF">AVDCRST_MAG45-1858</name>
</gene>
<organism evidence="6">
    <name type="scientific">uncultured Solirubrobacterales bacterium</name>
    <dbReference type="NCBI Taxonomy" id="768556"/>
    <lineage>
        <taxon>Bacteria</taxon>
        <taxon>Bacillati</taxon>
        <taxon>Actinomycetota</taxon>
        <taxon>Thermoleophilia</taxon>
        <taxon>Solirubrobacterales</taxon>
        <taxon>environmental samples</taxon>
    </lineage>
</organism>
<reference evidence="6" key="1">
    <citation type="submission" date="2020-02" db="EMBL/GenBank/DDBJ databases">
        <authorList>
            <person name="Meier V. D."/>
        </authorList>
    </citation>
    <scope>NUCLEOTIDE SEQUENCE</scope>
    <source>
        <strain evidence="6">AVDCRST_MAG45</strain>
    </source>
</reference>
<feature type="domain" description="Glycosyltransferase 2-like" evidence="5">
    <location>
        <begin position="17"/>
        <end position="158"/>
    </location>
</feature>
<evidence type="ECO:0000256" key="1">
    <source>
        <dbReference type="ARBA" id="ARBA00004776"/>
    </source>
</evidence>